<dbReference type="OrthoDB" id="10009287at2759"/>
<dbReference type="PANTHER" id="PTHR12300:SF117">
    <property type="entry name" value="LP05237P-RELATED"/>
    <property type="match status" value="1"/>
</dbReference>
<feature type="compositionally biased region" description="Basic residues" evidence="2">
    <location>
        <begin position="238"/>
        <end position="254"/>
    </location>
</feature>
<evidence type="ECO:0000313" key="3">
    <source>
        <dbReference type="EMBL" id="VDK69099.1"/>
    </source>
</evidence>
<comment type="subcellular location">
    <subcellularLocation>
        <location evidence="1">Membrane</location>
        <topology evidence="1">Multi-pass membrane protein</topology>
    </subcellularLocation>
</comment>
<accession>A0A3P6SBA0</accession>
<evidence type="ECO:0000256" key="2">
    <source>
        <dbReference type="SAM" id="MobiDB-lite"/>
    </source>
</evidence>
<comment type="similarity">
    <text evidence="1">Belongs to the DP1 family.</text>
</comment>
<keyword evidence="1" id="KW-0472">Membrane</keyword>
<dbReference type="OMA" id="WTVYAGF"/>
<dbReference type="InterPro" id="IPR004345">
    <property type="entry name" value="TB2_DP1_HVA22"/>
</dbReference>
<dbReference type="Proteomes" id="UP000277928">
    <property type="component" value="Unassembled WGS sequence"/>
</dbReference>
<keyword evidence="1" id="KW-0812">Transmembrane</keyword>
<feature type="region of interest" description="Disordered" evidence="2">
    <location>
        <begin position="183"/>
        <end position="254"/>
    </location>
</feature>
<dbReference type="STRING" id="42156.A0A3P6SBA0"/>
<reference evidence="3 4" key="1">
    <citation type="submission" date="2018-08" db="EMBL/GenBank/DDBJ databases">
        <authorList>
            <person name="Laetsch R D."/>
            <person name="Stevens L."/>
            <person name="Kumar S."/>
            <person name="Blaxter L. M."/>
        </authorList>
    </citation>
    <scope>NUCLEOTIDE SEQUENCE [LARGE SCALE GENOMIC DNA]</scope>
</reference>
<name>A0A3P6SBA0_LITSI</name>
<dbReference type="Pfam" id="PF03134">
    <property type="entry name" value="TB2_DP1_HVA22"/>
    <property type="match status" value="1"/>
</dbReference>
<sequence>MVLQLLSHAASVVVGALYPAFKTFKVIREGDFLQMKRWLKYWTVYAGFLAADTIGDILLLPYIVPGYLLMKMSFLLWTASPWTDGASIVHQKLIAPLLTTYEKDIDEMLDSIRRSMQRQASRLGNGALDKARVGLLSFATTDSSYTGQSLLTGRYAPITVVVEEQAEEDIIRVFDEETNIKREVEESESMSSNSQNRLRRNCTNSEGASVVKRGQKRSRKNKSEGSLYCSVQNAANRSQRRRRITSSRSTSRGR</sequence>
<feature type="transmembrane region" description="Helical" evidence="1">
    <location>
        <begin position="39"/>
        <end position="64"/>
    </location>
</feature>
<evidence type="ECO:0000313" key="4">
    <source>
        <dbReference type="Proteomes" id="UP000277928"/>
    </source>
</evidence>
<organism evidence="3 4">
    <name type="scientific">Litomosoides sigmodontis</name>
    <name type="common">Filarial nematode worm</name>
    <dbReference type="NCBI Taxonomy" id="42156"/>
    <lineage>
        <taxon>Eukaryota</taxon>
        <taxon>Metazoa</taxon>
        <taxon>Ecdysozoa</taxon>
        <taxon>Nematoda</taxon>
        <taxon>Chromadorea</taxon>
        <taxon>Rhabditida</taxon>
        <taxon>Spirurina</taxon>
        <taxon>Spiruromorpha</taxon>
        <taxon>Filarioidea</taxon>
        <taxon>Onchocercidae</taxon>
        <taxon>Litomosoides</taxon>
    </lineage>
</organism>
<evidence type="ECO:0000256" key="1">
    <source>
        <dbReference type="RuleBase" id="RU362006"/>
    </source>
</evidence>
<dbReference type="EMBL" id="UYRX01000017">
    <property type="protein sequence ID" value="VDK69099.1"/>
    <property type="molecule type" value="Genomic_DNA"/>
</dbReference>
<keyword evidence="4" id="KW-1185">Reference proteome</keyword>
<gene>
    <name evidence="3" type="ORF">NLS_LOCUS658</name>
</gene>
<dbReference type="AlphaFoldDB" id="A0A3P6SBA0"/>
<protein>
    <recommendedName>
        <fullName evidence="1">Receptor expression-enhancing protein</fullName>
    </recommendedName>
</protein>
<dbReference type="GO" id="GO:0016020">
    <property type="term" value="C:membrane"/>
    <property type="evidence" value="ECO:0007669"/>
    <property type="project" value="UniProtKB-SubCell"/>
</dbReference>
<dbReference type="PANTHER" id="PTHR12300">
    <property type="entry name" value="HVA22-LIKE PROTEINS"/>
    <property type="match status" value="1"/>
</dbReference>
<proteinExistence type="inferred from homology"/>
<keyword evidence="1" id="KW-1133">Transmembrane helix</keyword>
<comment type="caution">
    <text evidence="1">Lacks conserved residue(s) required for the propagation of feature annotation.</text>
</comment>